<dbReference type="Pfam" id="PF07521">
    <property type="entry name" value="RMMBL"/>
    <property type="match status" value="1"/>
</dbReference>
<gene>
    <name evidence="15" type="ORF">VM1G_03249</name>
</gene>
<dbReference type="InterPro" id="IPR022712">
    <property type="entry name" value="Beta_Casp"/>
</dbReference>
<dbReference type="PANTHER" id="PTHR11203:SF11">
    <property type="entry name" value="CLEAVAGE AND POLYADENYLATION SPECIFICITY FACTOR SUBUNIT 3"/>
    <property type="match status" value="1"/>
</dbReference>
<comment type="similarity">
    <text evidence="2">Belongs to the metallo-beta-lactamase superfamily. RNA-metabolizing metallo-beta-lactamase-like family. CPSF2/YSH1 subfamily.</text>
</comment>
<evidence type="ECO:0000256" key="5">
    <source>
        <dbReference type="ARBA" id="ARBA00022723"/>
    </source>
</evidence>
<keyword evidence="5" id="KW-0479">Metal-binding</keyword>
<feature type="domain" description="Pre-mRNA 3'-end-processing endonuclease polyadenylation factor C-term" evidence="14">
    <location>
        <begin position="531"/>
        <end position="842"/>
    </location>
</feature>
<accession>A0A194VUE1</accession>
<dbReference type="Proteomes" id="UP000078559">
    <property type="component" value="Chromosome 3"/>
</dbReference>
<evidence type="ECO:0000259" key="12">
    <source>
        <dbReference type="SMART" id="SM00849"/>
    </source>
</evidence>
<evidence type="ECO:0000259" key="14">
    <source>
        <dbReference type="SMART" id="SM01098"/>
    </source>
</evidence>
<dbReference type="InterPro" id="IPR001279">
    <property type="entry name" value="Metallo-B-lactamas"/>
</dbReference>
<evidence type="ECO:0000256" key="6">
    <source>
        <dbReference type="ARBA" id="ARBA00022759"/>
    </source>
</evidence>
<feature type="region of interest" description="Disordered" evidence="11">
    <location>
        <begin position="735"/>
        <end position="782"/>
    </location>
</feature>
<dbReference type="InterPro" id="IPR011108">
    <property type="entry name" value="RMMBL"/>
</dbReference>
<evidence type="ECO:0000256" key="10">
    <source>
        <dbReference type="ARBA" id="ARBA00024826"/>
    </source>
</evidence>
<comment type="function">
    <text evidence="10">Component of the cleavage factor I (CF I) involved in pre-mRNA 3'-end processing.</text>
</comment>
<feature type="region of interest" description="Disordered" evidence="11">
    <location>
        <begin position="598"/>
        <end position="617"/>
    </location>
</feature>
<dbReference type="GO" id="GO:0004521">
    <property type="term" value="F:RNA endonuclease activity"/>
    <property type="evidence" value="ECO:0007669"/>
    <property type="project" value="TreeGrafter"/>
</dbReference>
<name>A0A194VUE1_CYTMA</name>
<feature type="compositionally biased region" description="Acidic residues" evidence="11">
    <location>
        <begin position="757"/>
        <end position="777"/>
    </location>
</feature>
<keyword evidence="9" id="KW-0539">Nucleus</keyword>
<dbReference type="Gene3D" id="3.40.50.10890">
    <property type="match status" value="1"/>
</dbReference>
<evidence type="ECO:0000259" key="13">
    <source>
        <dbReference type="SMART" id="SM01027"/>
    </source>
</evidence>
<feature type="domain" description="Beta-Casp" evidence="13">
    <location>
        <begin position="263"/>
        <end position="398"/>
    </location>
</feature>
<evidence type="ECO:0000256" key="1">
    <source>
        <dbReference type="ARBA" id="ARBA00004123"/>
    </source>
</evidence>
<evidence type="ECO:0000256" key="2">
    <source>
        <dbReference type="ARBA" id="ARBA00010624"/>
    </source>
</evidence>
<evidence type="ECO:0000256" key="9">
    <source>
        <dbReference type="ARBA" id="ARBA00023242"/>
    </source>
</evidence>
<dbReference type="GO" id="GO:0006397">
    <property type="term" value="P:mRNA processing"/>
    <property type="evidence" value="ECO:0007669"/>
    <property type="project" value="UniProtKB-KW"/>
</dbReference>
<keyword evidence="7" id="KW-0378">Hydrolase</keyword>
<dbReference type="Gene3D" id="3.60.15.10">
    <property type="entry name" value="Ribonuclease Z/Hydroxyacylglutathione hydrolase-like"/>
    <property type="match status" value="1"/>
</dbReference>
<dbReference type="PANTHER" id="PTHR11203">
    <property type="entry name" value="CLEAVAGE AND POLYADENYLATION SPECIFICITY FACTOR FAMILY MEMBER"/>
    <property type="match status" value="1"/>
</dbReference>
<dbReference type="CDD" id="cd16292">
    <property type="entry name" value="CPSF3-like_MBL-fold"/>
    <property type="match status" value="1"/>
</dbReference>
<keyword evidence="3" id="KW-0507">mRNA processing</keyword>
<dbReference type="SMART" id="SM01098">
    <property type="entry name" value="CPSF73-100_C"/>
    <property type="match status" value="1"/>
</dbReference>
<protein>
    <submittedName>
        <fullName evidence="15">Endoribonuclease YSH1</fullName>
    </submittedName>
</protein>
<dbReference type="SUPFAM" id="SSF56281">
    <property type="entry name" value="Metallo-hydrolase/oxidoreductase"/>
    <property type="match status" value="1"/>
</dbReference>
<dbReference type="SMR" id="A0A194VUE1"/>
<dbReference type="GO" id="GO:0046872">
    <property type="term" value="F:metal ion binding"/>
    <property type="evidence" value="ECO:0007669"/>
    <property type="project" value="UniProtKB-KW"/>
</dbReference>
<evidence type="ECO:0000256" key="7">
    <source>
        <dbReference type="ARBA" id="ARBA00022801"/>
    </source>
</evidence>
<evidence type="ECO:0000256" key="11">
    <source>
        <dbReference type="SAM" id="MobiDB-lite"/>
    </source>
</evidence>
<evidence type="ECO:0000256" key="4">
    <source>
        <dbReference type="ARBA" id="ARBA00022722"/>
    </source>
</evidence>
<dbReference type="SMART" id="SM00849">
    <property type="entry name" value="Lactamase_B"/>
    <property type="match status" value="1"/>
</dbReference>
<organism evidence="15 16">
    <name type="scientific">Cytospora mali</name>
    <name type="common">Apple Valsa canker fungus</name>
    <name type="synonym">Valsa mali</name>
    <dbReference type="NCBI Taxonomy" id="578113"/>
    <lineage>
        <taxon>Eukaryota</taxon>
        <taxon>Fungi</taxon>
        <taxon>Dikarya</taxon>
        <taxon>Ascomycota</taxon>
        <taxon>Pezizomycotina</taxon>
        <taxon>Sordariomycetes</taxon>
        <taxon>Sordariomycetidae</taxon>
        <taxon>Diaporthales</taxon>
        <taxon>Cytosporaceae</taxon>
        <taxon>Cytospora</taxon>
    </lineage>
</organism>
<dbReference type="EMBL" id="CM003100">
    <property type="protein sequence ID" value="KUI67617.1"/>
    <property type="molecule type" value="Genomic_DNA"/>
</dbReference>
<feature type="region of interest" description="Disordered" evidence="11">
    <location>
        <begin position="676"/>
        <end position="704"/>
    </location>
</feature>
<dbReference type="InterPro" id="IPR050698">
    <property type="entry name" value="MBL"/>
</dbReference>
<dbReference type="AlphaFoldDB" id="A0A194VUE1"/>
<evidence type="ECO:0000256" key="8">
    <source>
        <dbReference type="ARBA" id="ARBA00022833"/>
    </source>
</evidence>
<reference evidence="15" key="1">
    <citation type="submission" date="2014-12" db="EMBL/GenBank/DDBJ databases">
        <title>Genome Sequence of Valsa Canker Pathogens Uncovers a Specific Adaption of Colonization on Woody Bark.</title>
        <authorList>
            <person name="Yin Z."/>
            <person name="Liu H."/>
            <person name="Gao X."/>
            <person name="Li Z."/>
            <person name="Song N."/>
            <person name="Ke X."/>
            <person name="Dai Q."/>
            <person name="Wu Y."/>
            <person name="Sun Y."/>
            <person name="Xu J.-R."/>
            <person name="Kang Z.K."/>
            <person name="Wang L."/>
            <person name="Huang L."/>
        </authorList>
    </citation>
    <scope>NUCLEOTIDE SEQUENCE [LARGE SCALE GENOMIC DNA]</scope>
    <source>
        <strain evidence="15">03-8</strain>
    </source>
</reference>
<sequence>MASKRKASAMANAANEEPVDPSDELKFLCLGGGNEVGRSCHIIQYKGKTVMLDAGQHPAYDGLAALPFFDDFDLSTVDVLLISHFHVDHAASLPYVLAKTNFRGRVFMTHPTKAIYKWLIQDSVRVGNSSSNETSQPVYTEQDHLNTFPMIEAIDYHTTHTISSIRITPYPAGHVLGAAMFLIEIAGLNIFFTGDYSREHDRHLVSAEVPRGLKIDVLITESTYGVASHVPRLEREQALMKSITGILNRGGRALLPVFALGRAQELLLILDEYWVKHPEFQKVPIYYASNLARKCMVVYQTYIGAMNDNIKRLFRERMAEAEASGDGAGKGGPWDFKYIRSLKSLDRFEDVGSCVMLASPGMLQSGVSRELLERWAPSEKNGVVITGYSVEGTMARQIMQEPEQIQAVVTRNSANARRAPGGEAEKVMIPRRCSVQEFSFAAHVDGNENREFIEEVAAPVVILVHGEQHNMMRLKSKLLSLNSNKTLKVKVYSPKNCEELRIPFRQDKVAKVVGKLAAIPPPTHLPTPDDHTQLVTGVLVQNDFKLSLMAPEDLREYAGLTTTTMICKERIHLSAAGIDLIRWGLEGTFGNIEELPEMKPTVENGSNGEASNGDGEPADEEVHQLVAAYRIMGCVTVRYRSNGECELEWEGNLLNDGIADSVLSVLLSVESSPAAVKRSAQNNKHSHSHSPPGAAAADDILPPRNLHANLTPEERLERLFMFLEAQFGADNVSPIAEPKLAPLPRGSGKKAVKNGEEDASMEGSAEDEQDQEEEERELEARRRAELERQHRLGIPVPGVAIKVDKMAAKVWLEDLEVECAHKAFGDRVRTVVDRAIEVTAPLWC</sequence>
<dbReference type="Pfam" id="PF10996">
    <property type="entry name" value="Beta-Casp"/>
    <property type="match status" value="1"/>
</dbReference>
<keyword evidence="4" id="KW-0540">Nuclease</keyword>
<dbReference type="InterPro" id="IPR036866">
    <property type="entry name" value="RibonucZ/Hydroxyglut_hydro"/>
</dbReference>
<evidence type="ECO:0000313" key="16">
    <source>
        <dbReference type="Proteomes" id="UP000078559"/>
    </source>
</evidence>
<keyword evidence="6" id="KW-0255">Endonuclease</keyword>
<dbReference type="GO" id="GO:0003723">
    <property type="term" value="F:RNA binding"/>
    <property type="evidence" value="ECO:0007669"/>
    <property type="project" value="TreeGrafter"/>
</dbReference>
<proteinExistence type="inferred from homology"/>
<dbReference type="SMART" id="SM01027">
    <property type="entry name" value="Beta-Casp"/>
    <property type="match status" value="1"/>
</dbReference>
<dbReference type="Pfam" id="PF11718">
    <property type="entry name" value="CPSF73-100_C"/>
    <property type="match status" value="1"/>
</dbReference>
<dbReference type="GO" id="GO:0005847">
    <property type="term" value="C:mRNA cleavage and polyadenylation specificity factor complex"/>
    <property type="evidence" value="ECO:0007669"/>
    <property type="project" value="TreeGrafter"/>
</dbReference>
<dbReference type="FunFam" id="3.60.15.10:FF:000001">
    <property type="entry name" value="Cleavage and polyadenylation specificity factor"/>
    <property type="match status" value="1"/>
</dbReference>
<keyword evidence="16" id="KW-1185">Reference proteome</keyword>
<dbReference type="FunFam" id="3.40.50.10890:FF:000004">
    <property type="entry name" value="Cleavage and polyadenylation specifity factor"/>
    <property type="match status" value="1"/>
</dbReference>
<feature type="domain" description="Metallo-beta-lactamase" evidence="12">
    <location>
        <begin position="37"/>
        <end position="246"/>
    </location>
</feature>
<dbReference type="Pfam" id="PF16661">
    <property type="entry name" value="Lactamase_B_6"/>
    <property type="match status" value="1"/>
</dbReference>
<keyword evidence="8" id="KW-0862">Zinc</keyword>
<dbReference type="GO" id="GO:0004534">
    <property type="term" value="F:5'-3' RNA exonuclease activity"/>
    <property type="evidence" value="ECO:0007669"/>
    <property type="project" value="TreeGrafter"/>
</dbReference>
<dbReference type="InterPro" id="IPR021718">
    <property type="entry name" value="CPSF73-100_C"/>
</dbReference>
<evidence type="ECO:0000256" key="3">
    <source>
        <dbReference type="ARBA" id="ARBA00022664"/>
    </source>
</evidence>
<dbReference type="OrthoDB" id="10249535at2759"/>
<comment type="subcellular location">
    <subcellularLocation>
        <location evidence="1">Nucleus</location>
    </subcellularLocation>
</comment>
<evidence type="ECO:0000313" key="15">
    <source>
        <dbReference type="EMBL" id="KUI67617.1"/>
    </source>
</evidence>